<dbReference type="SMART" id="SM00530">
    <property type="entry name" value="HTH_XRE"/>
    <property type="match status" value="1"/>
</dbReference>
<dbReference type="PROSITE" id="PS50943">
    <property type="entry name" value="HTH_CROC1"/>
    <property type="match status" value="1"/>
</dbReference>
<gene>
    <name evidence="4" type="ORF">IAB46_11640</name>
</gene>
<evidence type="ECO:0000256" key="2">
    <source>
        <dbReference type="SAM" id="Phobius"/>
    </source>
</evidence>
<dbReference type="PANTHER" id="PTHR46558">
    <property type="entry name" value="TRACRIPTIONAL REGULATORY PROTEIN-RELATED-RELATED"/>
    <property type="match status" value="1"/>
</dbReference>
<reference evidence="4" key="2">
    <citation type="journal article" date="2021" name="PeerJ">
        <title>Extensive microbial diversity within the chicken gut microbiome revealed by metagenomics and culture.</title>
        <authorList>
            <person name="Gilroy R."/>
            <person name="Ravi A."/>
            <person name="Getino M."/>
            <person name="Pursley I."/>
            <person name="Horton D.L."/>
            <person name="Alikhan N.F."/>
            <person name="Baker D."/>
            <person name="Gharbi K."/>
            <person name="Hall N."/>
            <person name="Watson M."/>
            <person name="Adriaenssens E.M."/>
            <person name="Foster-Nyarko E."/>
            <person name="Jarju S."/>
            <person name="Secka A."/>
            <person name="Antonio M."/>
            <person name="Oren A."/>
            <person name="Chaudhuri R.R."/>
            <person name="La Ragione R."/>
            <person name="Hildebrand F."/>
            <person name="Pallen M.J."/>
        </authorList>
    </citation>
    <scope>NUCLEOTIDE SEQUENCE</scope>
    <source>
        <strain evidence="4">CHK178-757</strain>
    </source>
</reference>
<dbReference type="InterPro" id="IPR001387">
    <property type="entry name" value="Cro/C1-type_HTH"/>
</dbReference>
<dbReference type="Gene3D" id="1.10.260.40">
    <property type="entry name" value="lambda repressor-like DNA-binding domains"/>
    <property type="match status" value="1"/>
</dbReference>
<dbReference type="InterPro" id="IPR010982">
    <property type="entry name" value="Lambda_DNA-bd_dom_sf"/>
</dbReference>
<keyword evidence="2" id="KW-1133">Transmembrane helix</keyword>
<dbReference type="AlphaFoldDB" id="A0A9D1JRE2"/>
<keyword evidence="2" id="KW-0472">Membrane</keyword>
<evidence type="ECO:0000259" key="3">
    <source>
        <dbReference type="PROSITE" id="PS50943"/>
    </source>
</evidence>
<sequence length="201" mass="22178">MDQIRIGKFIAESRKSKNLTQRQLADALSISDKTISKWECGKGLPEVSLMLPLCAALDITVNDLLSGEKVSETNYQKKAEGNMMNLVKENEENRKKMALSMITGTITIIAVCALVIIASFIDLPAIVRIILIVFSIAVGAAGIGAAAMLDIKAGYFQCPHCKELFVPHMDEYVKGYHTFTKRRLTCPKCGKTGMCKHRVVR</sequence>
<dbReference type="SUPFAM" id="SSF47413">
    <property type="entry name" value="lambda repressor-like DNA-binding domains"/>
    <property type="match status" value="1"/>
</dbReference>
<dbReference type="Proteomes" id="UP000823927">
    <property type="component" value="Unassembled WGS sequence"/>
</dbReference>
<feature type="transmembrane region" description="Helical" evidence="2">
    <location>
        <begin position="127"/>
        <end position="149"/>
    </location>
</feature>
<protein>
    <submittedName>
        <fullName evidence="4">Helix-turn-helix transcriptional regulator</fullName>
    </submittedName>
</protein>
<proteinExistence type="predicted"/>
<evidence type="ECO:0000313" key="5">
    <source>
        <dbReference type="Proteomes" id="UP000823927"/>
    </source>
</evidence>
<keyword evidence="2" id="KW-0812">Transmembrane</keyword>
<dbReference type="EMBL" id="DVIT01000046">
    <property type="protein sequence ID" value="HIS48181.1"/>
    <property type="molecule type" value="Genomic_DNA"/>
</dbReference>
<organism evidence="4 5">
    <name type="scientific">Candidatus Scybalocola faecigallinarum</name>
    <dbReference type="NCBI Taxonomy" id="2840941"/>
    <lineage>
        <taxon>Bacteria</taxon>
        <taxon>Bacillati</taxon>
        <taxon>Bacillota</taxon>
        <taxon>Clostridia</taxon>
        <taxon>Lachnospirales</taxon>
        <taxon>Lachnospiraceae</taxon>
        <taxon>Lachnospiraceae incertae sedis</taxon>
        <taxon>Candidatus Scybalocola (ex Gilroy et al. 2021)</taxon>
    </lineage>
</organism>
<reference evidence="4" key="1">
    <citation type="submission" date="2020-10" db="EMBL/GenBank/DDBJ databases">
        <authorList>
            <person name="Gilroy R."/>
        </authorList>
    </citation>
    <scope>NUCLEOTIDE SEQUENCE</scope>
    <source>
        <strain evidence="4">CHK178-757</strain>
    </source>
</reference>
<dbReference type="Pfam" id="PF01381">
    <property type="entry name" value="HTH_3"/>
    <property type="match status" value="1"/>
</dbReference>
<feature type="domain" description="HTH cro/C1-type" evidence="3">
    <location>
        <begin position="10"/>
        <end position="64"/>
    </location>
</feature>
<name>A0A9D1JRE2_9FIRM</name>
<dbReference type="CDD" id="cd00093">
    <property type="entry name" value="HTH_XRE"/>
    <property type="match status" value="1"/>
</dbReference>
<feature type="transmembrane region" description="Helical" evidence="2">
    <location>
        <begin position="98"/>
        <end position="121"/>
    </location>
</feature>
<evidence type="ECO:0000313" key="4">
    <source>
        <dbReference type="EMBL" id="HIS48181.1"/>
    </source>
</evidence>
<accession>A0A9D1JRE2</accession>
<comment type="caution">
    <text evidence="4">The sequence shown here is derived from an EMBL/GenBank/DDBJ whole genome shotgun (WGS) entry which is preliminary data.</text>
</comment>
<dbReference type="PANTHER" id="PTHR46558:SF4">
    <property type="entry name" value="DNA-BIDING PHAGE PROTEIN"/>
    <property type="match status" value="1"/>
</dbReference>
<evidence type="ECO:0000256" key="1">
    <source>
        <dbReference type="ARBA" id="ARBA00023125"/>
    </source>
</evidence>
<dbReference type="GO" id="GO:0003677">
    <property type="term" value="F:DNA binding"/>
    <property type="evidence" value="ECO:0007669"/>
    <property type="project" value="UniProtKB-KW"/>
</dbReference>
<keyword evidence="1" id="KW-0238">DNA-binding</keyword>